<gene>
    <name evidence="1" type="ORF">KP79_PYT22148</name>
</gene>
<sequence length="66" mass="7596">MARMESIYARGDDSVLFLVFYEDISDKDLPLQMLGLIECKSYMEYPHNDAQGKVAFWDQLATSISK</sequence>
<comment type="caution">
    <text evidence="1">The sequence shown here is derived from an EMBL/GenBank/DDBJ whole genome shotgun (WGS) entry which is preliminary data.</text>
</comment>
<reference evidence="1 2" key="1">
    <citation type="journal article" date="2017" name="Nat. Ecol. Evol.">
        <title>Scallop genome provides insights into evolution of bilaterian karyotype and development.</title>
        <authorList>
            <person name="Wang S."/>
            <person name="Zhang J."/>
            <person name="Jiao W."/>
            <person name="Li J."/>
            <person name="Xun X."/>
            <person name="Sun Y."/>
            <person name="Guo X."/>
            <person name="Huan P."/>
            <person name="Dong B."/>
            <person name="Zhang L."/>
            <person name="Hu X."/>
            <person name="Sun X."/>
            <person name="Wang J."/>
            <person name="Zhao C."/>
            <person name="Wang Y."/>
            <person name="Wang D."/>
            <person name="Huang X."/>
            <person name="Wang R."/>
            <person name="Lv J."/>
            <person name="Li Y."/>
            <person name="Zhang Z."/>
            <person name="Liu B."/>
            <person name="Lu W."/>
            <person name="Hui Y."/>
            <person name="Liang J."/>
            <person name="Zhou Z."/>
            <person name="Hou R."/>
            <person name="Li X."/>
            <person name="Liu Y."/>
            <person name="Li H."/>
            <person name="Ning X."/>
            <person name="Lin Y."/>
            <person name="Zhao L."/>
            <person name="Xing Q."/>
            <person name="Dou J."/>
            <person name="Li Y."/>
            <person name="Mao J."/>
            <person name="Guo H."/>
            <person name="Dou H."/>
            <person name="Li T."/>
            <person name="Mu C."/>
            <person name="Jiang W."/>
            <person name="Fu Q."/>
            <person name="Fu X."/>
            <person name="Miao Y."/>
            <person name="Liu J."/>
            <person name="Yu Q."/>
            <person name="Li R."/>
            <person name="Liao H."/>
            <person name="Li X."/>
            <person name="Kong Y."/>
            <person name="Jiang Z."/>
            <person name="Chourrout D."/>
            <person name="Li R."/>
            <person name="Bao Z."/>
        </authorList>
    </citation>
    <scope>NUCLEOTIDE SEQUENCE [LARGE SCALE GENOMIC DNA]</scope>
    <source>
        <strain evidence="1 2">PY_sf001</strain>
    </source>
</reference>
<organism evidence="1 2">
    <name type="scientific">Mizuhopecten yessoensis</name>
    <name type="common">Japanese scallop</name>
    <name type="synonym">Patinopecten yessoensis</name>
    <dbReference type="NCBI Taxonomy" id="6573"/>
    <lineage>
        <taxon>Eukaryota</taxon>
        <taxon>Metazoa</taxon>
        <taxon>Spiralia</taxon>
        <taxon>Lophotrochozoa</taxon>
        <taxon>Mollusca</taxon>
        <taxon>Bivalvia</taxon>
        <taxon>Autobranchia</taxon>
        <taxon>Pteriomorphia</taxon>
        <taxon>Pectinida</taxon>
        <taxon>Pectinoidea</taxon>
        <taxon>Pectinidae</taxon>
        <taxon>Mizuhopecten</taxon>
    </lineage>
</organism>
<protein>
    <submittedName>
        <fullName evidence="1">Uncharacterized protein</fullName>
    </submittedName>
</protein>
<dbReference type="Proteomes" id="UP000242188">
    <property type="component" value="Unassembled WGS sequence"/>
</dbReference>
<evidence type="ECO:0000313" key="1">
    <source>
        <dbReference type="EMBL" id="OWF52411.1"/>
    </source>
</evidence>
<name>A0A210QUJ1_MIZYE</name>
<evidence type="ECO:0000313" key="2">
    <source>
        <dbReference type="Proteomes" id="UP000242188"/>
    </source>
</evidence>
<dbReference type="AlphaFoldDB" id="A0A210QUJ1"/>
<dbReference type="EMBL" id="NEDP02001809">
    <property type="protein sequence ID" value="OWF52411.1"/>
    <property type="molecule type" value="Genomic_DNA"/>
</dbReference>
<keyword evidence="2" id="KW-1185">Reference proteome</keyword>
<proteinExistence type="predicted"/>
<accession>A0A210QUJ1</accession>
<dbReference type="OrthoDB" id="6071240at2759"/>